<reference evidence="2" key="1">
    <citation type="submission" date="2025-08" db="UniProtKB">
        <authorList>
            <consortium name="Ensembl"/>
        </authorList>
    </citation>
    <scope>IDENTIFICATION</scope>
</reference>
<dbReference type="InterPro" id="IPR000594">
    <property type="entry name" value="ThiF_NAD_FAD-bd"/>
</dbReference>
<reference evidence="2" key="2">
    <citation type="submission" date="2025-09" db="UniProtKB">
        <authorList>
            <consortium name="Ensembl"/>
        </authorList>
    </citation>
    <scope>IDENTIFICATION</scope>
</reference>
<dbReference type="AlphaFoldDB" id="A0A8D0GXI6"/>
<protein>
    <recommendedName>
        <fullName evidence="1">THIF-type NAD/FAD binding fold domain-containing protein</fullName>
    </recommendedName>
</protein>
<dbReference type="GO" id="GO:0008641">
    <property type="term" value="F:ubiquitin-like modifier activating enzyme activity"/>
    <property type="evidence" value="ECO:0007669"/>
    <property type="project" value="InterPro"/>
</dbReference>
<name>A0A8D0GXI6_SPHPU</name>
<organism evidence="2 3">
    <name type="scientific">Sphenodon punctatus</name>
    <name type="common">Tuatara</name>
    <name type="synonym">Hatteria punctata</name>
    <dbReference type="NCBI Taxonomy" id="8508"/>
    <lineage>
        <taxon>Eukaryota</taxon>
        <taxon>Metazoa</taxon>
        <taxon>Chordata</taxon>
        <taxon>Craniata</taxon>
        <taxon>Vertebrata</taxon>
        <taxon>Euteleostomi</taxon>
        <taxon>Lepidosauria</taxon>
        <taxon>Sphenodontia</taxon>
        <taxon>Sphenodontidae</taxon>
        <taxon>Sphenodon</taxon>
    </lineage>
</organism>
<keyword evidence="3" id="KW-1185">Reference proteome</keyword>
<dbReference type="SUPFAM" id="SSF69572">
    <property type="entry name" value="Activating enzymes of the ubiquitin-like proteins"/>
    <property type="match status" value="1"/>
</dbReference>
<feature type="domain" description="THIF-type NAD/FAD binding fold" evidence="1">
    <location>
        <begin position="14"/>
        <end position="49"/>
    </location>
</feature>
<dbReference type="Gene3D" id="3.40.50.720">
    <property type="entry name" value="NAD(P)-binding Rossmann-like Domain"/>
    <property type="match status" value="1"/>
</dbReference>
<sequence>MSVPVCGALRRELAEAVAGARLLVVGAGGIGCELLKDLVLTGFSNIDVVRPGGQRGRPGLGPGMGSWDRGAAAAWETLLLPLCFQTGLSALRGRTTGRRSGPWSRQR</sequence>
<accession>A0A8D0GXI6</accession>
<evidence type="ECO:0000313" key="2">
    <source>
        <dbReference type="Ensembl" id="ENSSPUP00000011526.1"/>
    </source>
</evidence>
<proteinExistence type="predicted"/>
<dbReference type="InterPro" id="IPR035985">
    <property type="entry name" value="Ubiquitin-activating_enz"/>
</dbReference>
<dbReference type="Ensembl" id="ENSSPUT00000012301.1">
    <property type="protein sequence ID" value="ENSSPUP00000011526.1"/>
    <property type="gene ID" value="ENSSPUG00000008853.1"/>
</dbReference>
<dbReference type="Proteomes" id="UP000694392">
    <property type="component" value="Unplaced"/>
</dbReference>
<evidence type="ECO:0000313" key="3">
    <source>
        <dbReference type="Proteomes" id="UP000694392"/>
    </source>
</evidence>
<dbReference type="GeneTree" id="ENSGT01140000283059"/>
<evidence type="ECO:0000259" key="1">
    <source>
        <dbReference type="Pfam" id="PF00899"/>
    </source>
</evidence>
<dbReference type="Pfam" id="PF00899">
    <property type="entry name" value="ThiF"/>
    <property type="match status" value="1"/>
</dbReference>